<dbReference type="AlphaFoldDB" id="A0A7W7FYF1"/>
<dbReference type="RefSeq" id="WP_185009432.1">
    <property type="nucleotide sequence ID" value="NZ_BAAAUI010000007.1"/>
</dbReference>
<evidence type="ECO:0000313" key="3">
    <source>
        <dbReference type="Proteomes" id="UP000533598"/>
    </source>
</evidence>
<evidence type="ECO:0000313" key="2">
    <source>
        <dbReference type="EMBL" id="MBB4682267.1"/>
    </source>
</evidence>
<keyword evidence="1" id="KW-1133">Transmembrane helix</keyword>
<name>A0A7W7FYF1_9PSEU</name>
<proteinExistence type="predicted"/>
<feature type="transmembrane region" description="Helical" evidence="1">
    <location>
        <begin position="32"/>
        <end position="55"/>
    </location>
</feature>
<evidence type="ECO:0000256" key="1">
    <source>
        <dbReference type="SAM" id="Phobius"/>
    </source>
</evidence>
<dbReference type="EMBL" id="JACHMH010000001">
    <property type="protein sequence ID" value="MBB4682267.1"/>
    <property type="molecule type" value="Genomic_DNA"/>
</dbReference>
<accession>A0A7W7FYF1</accession>
<organism evidence="2 3">
    <name type="scientific">Crossiella cryophila</name>
    <dbReference type="NCBI Taxonomy" id="43355"/>
    <lineage>
        <taxon>Bacteria</taxon>
        <taxon>Bacillati</taxon>
        <taxon>Actinomycetota</taxon>
        <taxon>Actinomycetes</taxon>
        <taxon>Pseudonocardiales</taxon>
        <taxon>Pseudonocardiaceae</taxon>
        <taxon>Crossiella</taxon>
    </lineage>
</organism>
<keyword evidence="1" id="KW-0472">Membrane</keyword>
<keyword evidence="3" id="KW-1185">Reference proteome</keyword>
<keyword evidence="1" id="KW-0812">Transmembrane</keyword>
<sequence>MHTHSGNPLGPRVPTASTGVLLDLSSKARRKVFVGAIVAGVLGLVVMLLAIFGVIGAGGVLRVTTGALGAGFLGLSLIAVMCWRVISRDRRLRISPHGLRWDEDHGSPFTLRWAELGAVELTRGDRGTISLDLYPGDSNFRQRHPEMEHLYGRHGIDNGYRIPLGDSVQLLPPVELALRRYCLNLYRGVR</sequence>
<dbReference type="Proteomes" id="UP000533598">
    <property type="component" value="Unassembled WGS sequence"/>
</dbReference>
<feature type="transmembrane region" description="Helical" evidence="1">
    <location>
        <begin position="67"/>
        <end position="86"/>
    </location>
</feature>
<gene>
    <name evidence="2" type="ORF">HNR67_008385</name>
</gene>
<comment type="caution">
    <text evidence="2">The sequence shown here is derived from an EMBL/GenBank/DDBJ whole genome shotgun (WGS) entry which is preliminary data.</text>
</comment>
<reference evidence="2 3" key="1">
    <citation type="submission" date="2020-08" db="EMBL/GenBank/DDBJ databases">
        <title>Sequencing the genomes of 1000 actinobacteria strains.</title>
        <authorList>
            <person name="Klenk H.-P."/>
        </authorList>
    </citation>
    <scope>NUCLEOTIDE SEQUENCE [LARGE SCALE GENOMIC DNA]</scope>
    <source>
        <strain evidence="2 3">DSM 44230</strain>
    </source>
</reference>
<protein>
    <submittedName>
        <fullName evidence="2">Uncharacterized protein</fullName>
    </submittedName>
</protein>